<protein>
    <submittedName>
        <fullName evidence="1">Uncharacterized protein</fullName>
    </submittedName>
</protein>
<accession>A0A8S5UZC6</accession>
<proteinExistence type="predicted"/>
<reference evidence="1" key="1">
    <citation type="journal article" date="2021" name="Proc. Natl. Acad. Sci. U.S.A.">
        <title>A Catalog of Tens of Thousands of Viruses from Human Metagenomes Reveals Hidden Associations with Chronic Diseases.</title>
        <authorList>
            <person name="Tisza M.J."/>
            <person name="Buck C.B."/>
        </authorList>
    </citation>
    <scope>NUCLEOTIDE SEQUENCE</scope>
    <source>
        <strain evidence="1">CtoMP27</strain>
    </source>
</reference>
<dbReference type="EMBL" id="BK016173">
    <property type="protein sequence ID" value="DAF99849.1"/>
    <property type="molecule type" value="Genomic_DNA"/>
</dbReference>
<name>A0A8S5UZC6_9CAUD</name>
<organism evidence="1">
    <name type="scientific">Siphoviridae sp. ctoMP27</name>
    <dbReference type="NCBI Taxonomy" id="2825667"/>
    <lineage>
        <taxon>Viruses</taxon>
        <taxon>Duplodnaviria</taxon>
        <taxon>Heunggongvirae</taxon>
        <taxon>Uroviricota</taxon>
        <taxon>Caudoviricetes</taxon>
    </lineage>
</organism>
<evidence type="ECO:0000313" key="1">
    <source>
        <dbReference type="EMBL" id="DAF99849.1"/>
    </source>
</evidence>
<sequence>MPSITIFWTGGPCRCIWPPPLLPVCRKQAAACSSFPARPCRLRPCCRRRRWTHCTCCTGVCALARVQHRSSFWTVCRAGKAAALRMCRALTARKNLKRRCVPWKEVERGRSH</sequence>